<feature type="domain" description="Protein O-mannosyl-transferase C-terminal four TM" evidence="12">
    <location>
        <begin position="608"/>
        <end position="774"/>
    </location>
</feature>
<evidence type="ECO:0000259" key="12">
    <source>
        <dbReference type="Pfam" id="PF16192"/>
    </source>
</evidence>
<feature type="transmembrane region" description="Helical" evidence="10">
    <location>
        <begin position="759"/>
        <end position="778"/>
    </location>
</feature>
<keyword evidence="5" id="KW-0808">Transferase</keyword>
<dbReference type="InterPro" id="IPR027005">
    <property type="entry name" value="PMT-like"/>
</dbReference>
<feature type="compositionally biased region" description="Low complexity" evidence="9">
    <location>
        <begin position="285"/>
        <end position="300"/>
    </location>
</feature>
<keyword evidence="7 10" id="KW-1133">Transmembrane helix</keyword>
<evidence type="ECO:0000256" key="3">
    <source>
        <dbReference type="ARBA" id="ARBA00007222"/>
    </source>
</evidence>
<dbReference type="PANTHER" id="PTHR10050">
    <property type="entry name" value="DOLICHYL-PHOSPHATE-MANNOSE--PROTEIN MANNOSYLTRANSFERASE"/>
    <property type="match status" value="1"/>
</dbReference>
<gene>
    <name evidence="13" type="ORF">AB1Y20_020857</name>
</gene>
<comment type="caution">
    <text evidence="13">The sequence shown here is derived from an EMBL/GenBank/DDBJ whole genome shotgun (WGS) entry which is preliminary data.</text>
</comment>
<dbReference type="GO" id="GO:0012505">
    <property type="term" value="C:endomembrane system"/>
    <property type="evidence" value="ECO:0007669"/>
    <property type="project" value="UniProtKB-SubCell"/>
</dbReference>
<accession>A0AB34JZB0</accession>
<reference evidence="13 14" key="1">
    <citation type="journal article" date="2024" name="Science">
        <title>Giant polyketide synthase enzymes in the biosynthesis of giant marine polyether toxins.</title>
        <authorList>
            <person name="Fallon T.R."/>
            <person name="Shende V.V."/>
            <person name="Wierzbicki I.H."/>
            <person name="Pendleton A.L."/>
            <person name="Watervoot N.F."/>
            <person name="Auber R.P."/>
            <person name="Gonzalez D.J."/>
            <person name="Wisecaver J.H."/>
            <person name="Moore B.S."/>
        </authorList>
    </citation>
    <scope>NUCLEOTIDE SEQUENCE [LARGE SCALE GENOMIC DNA]</scope>
    <source>
        <strain evidence="13 14">12B1</strain>
    </source>
</reference>
<evidence type="ECO:0000313" key="14">
    <source>
        <dbReference type="Proteomes" id="UP001515480"/>
    </source>
</evidence>
<evidence type="ECO:0000256" key="5">
    <source>
        <dbReference type="ARBA" id="ARBA00022679"/>
    </source>
</evidence>
<evidence type="ECO:0000256" key="9">
    <source>
        <dbReference type="SAM" id="MobiDB-lite"/>
    </source>
</evidence>
<evidence type="ECO:0000256" key="10">
    <source>
        <dbReference type="SAM" id="Phobius"/>
    </source>
</evidence>
<dbReference type="GO" id="GO:0016020">
    <property type="term" value="C:membrane"/>
    <property type="evidence" value="ECO:0007669"/>
    <property type="project" value="InterPro"/>
</dbReference>
<protein>
    <recommendedName>
        <fullName evidence="15">Dolichyl-phosphate-mannose--protein mannosyltransferase</fullName>
    </recommendedName>
</protein>
<keyword evidence="14" id="KW-1185">Reference proteome</keyword>
<sequence>MKPPGDEAHAFPPPPPASHLPPLRLAAAAFLAAALRLSQLHEPRTPVYDETHVGRFLLGYSDRAFFFDVHGPLAKLLIYATASARGFAGRASCAYASSAPYAQSCELAAQRLLPALCGAALVPLAMRTACVMGVHVRAAALVGWLLLTDSMCLCLSRLHLNDMVLMLFVALAHHAALSACAIPPPHAPPPRLPALCARLLPAALAVGCALQCKFAVALPTLGWLGLQNAWVLVGMAAHRRGARRVALEAAARAACLVCVPLALHLCCFALHLRFTPNSGDGGVCRSPSTSAASPSTSASRPTREMAVRAARPPPLLLRPPPLLLRPPPPLLRPPPLLLRPPPLLLRPPPLLLRPPPPLHAQLGRWRCVPLALHLCCFALHLRFTPNSGDGGACRSPSTSAASPSTSAASPSASAASPSTSAASPSTSAASPSTSAASPSTSASRPTREMAVCAARPPPLLLRPPPLLLRPPPPLLRPPPPLLRPPPLLLRPPPPLHAQLGRWRCVPLALHVCCFALHLRCFALHLCCFALHLRCFALHLCCFAFHLRFTPNSGDGDAYMSAAFQSTLRGNPHAAEAHTRAAAPGLLSMAWEHLTAQLRYHRNMAVVFPRGSHPSDTAWWSWPLAMRGVYFNLVPDVGALAASIHQPHRFGIFIHPNPFTVLLTTLASALVVCGVLCLTLATVCDKRRRSRRLASLVSSMQPGGALSLLCAYLMHWLPYATQRRQTFLFYYLPAYYFAILLTARALDFGLVSESPRVRRLSSLVVLLVCAATGVVGWKVCPPAAHTATTSSIRPIALGSPVLLNDWMAALQLASTECWFGRKCWVNP</sequence>
<evidence type="ECO:0000259" key="11">
    <source>
        <dbReference type="Pfam" id="PF02366"/>
    </source>
</evidence>
<dbReference type="Pfam" id="PF02366">
    <property type="entry name" value="PMT"/>
    <property type="match status" value="1"/>
</dbReference>
<dbReference type="Proteomes" id="UP001515480">
    <property type="component" value="Unassembled WGS sequence"/>
</dbReference>
<evidence type="ECO:0000256" key="8">
    <source>
        <dbReference type="ARBA" id="ARBA00023136"/>
    </source>
</evidence>
<name>A0AB34JZB0_PRYPA</name>
<feature type="transmembrane region" description="Helical" evidence="10">
    <location>
        <begin position="658"/>
        <end position="680"/>
    </location>
</feature>
<evidence type="ECO:0000256" key="2">
    <source>
        <dbReference type="ARBA" id="ARBA00004922"/>
    </source>
</evidence>
<comment type="pathway">
    <text evidence="2">Protein modification; protein glycosylation.</text>
</comment>
<feature type="transmembrane region" description="Helical" evidence="10">
    <location>
        <begin position="692"/>
        <end position="714"/>
    </location>
</feature>
<comment type="similarity">
    <text evidence="3">Belongs to the glycosyltransferase 39 family.</text>
</comment>
<evidence type="ECO:0000256" key="7">
    <source>
        <dbReference type="ARBA" id="ARBA00022989"/>
    </source>
</evidence>
<keyword evidence="6 10" id="KW-0812">Transmembrane</keyword>
<dbReference type="AlphaFoldDB" id="A0AB34JZB0"/>
<evidence type="ECO:0000313" key="13">
    <source>
        <dbReference type="EMBL" id="KAL1526036.1"/>
    </source>
</evidence>
<evidence type="ECO:0000256" key="6">
    <source>
        <dbReference type="ARBA" id="ARBA00022692"/>
    </source>
</evidence>
<feature type="transmembrane region" description="Helical" evidence="10">
    <location>
        <begin position="726"/>
        <end position="747"/>
    </location>
</feature>
<organism evidence="13 14">
    <name type="scientific">Prymnesium parvum</name>
    <name type="common">Toxic golden alga</name>
    <dbReference type="NCBI Taxonomy" id="97485"/>
    <lineage>
        <taxon>Eukaryota</taxon>
        <taxon>Haptista</taxon>
        <taxon>Haptophyta</taxon>
        <taxon>Prymnesiophyceae</taxon>
        <taxon>Prymnesiales</taxon>
        <taxon>Prymnesiaceae</taxon>
        <taxon>Prymnesium</taxon>
    </lineage>
</organism>
<feature type="domain" description="ArnT-like N-terminal" evidence="11">
    <location>
        <begin position="29"/>
        <end position="272"/>
    </location>
</feature>
<feature type="compositionally biased region" description="Low complexity" evidence="9">
    <location>
        <begin position="395"/>
        <end position="443"/>
    </location>
</feature>
<dbReference type="Pfam" id="PF16192">
    <property type="entry name" value="PMT_4TMC"/>
    <property type="match status" value="1"/>
</dbReference>
<evidence type="ECO:0000256" key="1">
    <source>
        <dbReference type="ARBA" id="ARBA00004127"/>
    </source>
</evidence>
<feature type="region of interest" description="Disordered" evidence="9">
    <location>
        <begin position="389"/>
        <end position="447"/>
    </location>
</feature>
<keyword evidence="4" id="KW-0328">Glycosyltransferase</keyword>
<dbReference type="GO" id="GO:0006493">
    <property type="term" value="P:protein O-linked glycosylation"/>
    <property type="evidence" value="ECO:0007669"/>
    <property type="project" value="InterPro"/>
</dbReference>
<keyword evidence="8 10" id="KW-0472">Membrane</keyword>
<dbReference type="EMBL" id="JBGBPQ010000004">
    <property type="protein sequence ID" value="KAL1526036.1"/>
    <property type="molecule type" value="Genomic_DNA"/>
</dbReference>
<dbReference type="InterPro" id="IPR032421">
    <property type="entry name" value="PMT_4TMC"/>
</dbReference>
<evidence type="ECO:0000256" key="4">
    <source>
        <dbReference type="ARBA" id="ARBA00022676"/>
    </source>
</evidence>
<evidence type="ECO:0008006" key="15">
    <source>
        <dbReference type="Google" id="ProtNLM"/>
    </source>
</evidence>
<comment type="subcellular location">
    <subcellularLocation>
        <location evidence="1">Endomembrane system</location>
        <topology evidence="1">Multi-pass membrane protein</topology>
    </subcellularLocation>
</comment>
<proteinExistence type="inferred from homology"/>
<dbReference type="GO" id="GO:0000030">
    <property type="term" value="F:mannosyltransferase activity"/>
    <property type="evidence" value="ECO:0007669"/>
    <property type="project" value="InterPro"/>
</dbReference>
<dbReference type="InterPro" id="IPR003342">
    <property type="entry name" value="ArnT-like_N"/>
</dbReference>
<feature type="region of interest" description="Disordered" evidence="9">
    <location>
        <begin position="283"/>
        <end position="313"/>
    </location>
</feature>